<proteinExistence type="predicted"/>
<dbReference type="PANTHER" id="PTHR33116:SF84">
    <property type="entry name" value="RNA-DIRECTED DNA POLYMERASE"/>
    <property type="match status" value="1"/>
</dbReference>
<dbReference type="EMBL" id="JBDFQZ010000004">
    <property type="protein sequence ID" value="KAK9733282.1"/>
    <property type="molecule type" value="Genomic_DNA"/>
</dbReference>
<dbReference type="Pfam" id="PF13966">
    <property type="entry name" value="zf-RVT"/>
    <property type="match status" value="1"/>
</dbReference>
<evidence type="ECO:0000313" key="3">
    <source>
        <dbReference type="Proteomes" id="UP001443914"/>
    </source>
</evidence>
<protein>
    <recommendedName>
        <fullName evidence="1">Reverse transcriptase zinc-binding domain-containing protein</fullName>
    </recommendedName>
</protein>
<evidence type="ECO:0000313" key="2">
    <source>
        <dbReference type="EMBL" id="KAK9733282.1"/>
    </source>
</evidence>
<organism evidence="2 3">
    <name type="scientific">Saponaria officinalis</name>
    <name type="common">Common soapwort</name>
    <name type="synonym">Lychnis saponaria</name>
    <dbReference type="NCBI Taxonomy" id="3572"/>
    <lineage>
        <taxon>Eukaryota</taxon>
        <taxon>Viridiplantae</taxon>
        <taxon>Streptophyta</taxon>
        <taxon>Embryophyta</taxon>
        <taxon>Tracheophyta</taxon>
        <taxon>Spermatophyta</taxon>
        <taxon>Magnoliopsida</taxon>
        <taxon>eudicotyledons</taxon>
        <taxon>Gunneridae</taxon>
        <taxon>Pentapetalae</taxon>
        <taxon>Caryophyllales</taxon>
        <taxon>Caryophyllaceae</taxon>
        <taxon>Caryophylleae</taxon>
        <taxon>Saponaria</taxon>
    </lineage>
</organism>
<keyword evidence="3" id="KW-1185">Reference proteome</keyword>
<reference evidence="2" key="1">
    <citation type="submission" date="2024-03" db="EMBL/GenBank/DDBJ databases">
        <title>WGS assembly of Saponaria officinalis var. Norfolk2.</title>
        <authorList>
            <person name="Jenkins J."/>
            <person name="Shu S."/>
            <person name="Grimwood J."/>
            <person name="Barry K."/>
            <person name="Goodstein D."/>
            <person name="Schmutz J."/>
            <person name="Leebens-Mack J."/>
            <person name="Osbourn A."/>
        </authorList>
    </citation>
    <scope>NUCLEOTIDE SEQUENCE [LARGE SCALE GENOMIC DNA]</scope>
    <source>
        <strain evidence="2">JIC</strain>
    </source>
</reference>
<accession>A0AAW1LI20</accession>
<dbReference type="InterPro" id="IPR026960">
    <property type="entry name" value="RVT-Znf"/>
</dbReference>
<gene>
    <name evidence="2" type="ORF">RND81_04G057100</name>
</gene>
<sequence>MGRFRKTVFERFYSICQDKNDGGHGIIKDPHWNIASIGKYAWWVMAKKDHLWVKWVHSIYLKGGDWGTYQRGASWAWRRIFWVKEQFLEYNGFLNISGTAYQTRSRYDWLWKKEQQVTWHKLVWSRLKIQKHAFICWLVMRKRLHTYDRMKRMGIGEDDMCPICADDNESHEHLFFLCNFSSSCLQLVSSSCGIMIPRSDWEAWWRKSWFRSIIRKKIIGMLLCSLTYLIWWARNRCVHDRVFMRPEWLVQQMRFMVAIRVQKNIPFVKRRRHETWKKNVLGDGYSYASL</sequence>
<name>A0AAW1LI20_SAPOF</name>
<dbReference type="Proteomes" id="UP001443914">
    <property type="component" value="Unassembled WGS sequence"/>
</dbReference>
<dbReference type="AlphaFoldDB" id="A0AAW1LI20"/>
<feature type="domain" description="Reverse transcriptase zinc-binding" evidence="1">
    <location>
        <begin position="101"/>
        <end position="182"/>
    </location>
</feature>
<evidence type="ECO:0000259" key="1">
    <source>
        <dbReference type="Pfam" id="PF13966"/>
    </source>
</evidence>
<comment type="caution">
    <text evidence="2">The sequence shown here is derived from an EMBL/GenBank/DDBJ whole genome shotgun (WGS) entry which is preliminary data.</text>
</comment>
<dbReference type="PANTHER" id="PTHR33116">
    <property type="entry name" value="REVERSE TRANSCRIPTASE ZINC-BINDING DOMAIN-CONTAINING PROTEIN-RELATED-RELATED"/>
    <property type="match status" value="1"/>
</dbReference>